<organism evidence="4 5">
    <name type="scientific">Litoreibacter janthinus</name>
    <dbReference type="NCBI Taxonomy" id="670154"/>
    <lineage>
        <taxon>Bacteria</taxon>
        <taxon>Pseudomonadati</taxon>
        <taxon>Pseudomonadota</taxon>
        <taxon>Alphaproteobacteria</taxon>
        <taxon>Rhodobacterales</taxon>
        <taxon>Roseobacteraceae</taxon>
        <taxon>Litoreibacter</taxon>
    </lineage>
</organism>
<dbReference type="Proteomes" id="UP000199658">
    <property type="component" value="Unassembled WGS sequence"/>
</dbReference>
<dbReference type="InterPro" id="IPR009003">
    <property type="entry name" value="Peptidase_S1_PA"/>
</dbReference>
<dbReference type="PRINTS" id="PR00722">
    <property type="entry name" value="CHYMOTRYPSIN"/>
</dbReference>
<dbReference type="EMBL" id="FOYO01000001">
    <property type="protein sequence ID" value="SFR38594.1"/>
    <property type="molecule type" value="Genomic_DNA"/>
</dbReference>
<reference evidence="5" key="1">
    <citation type="submission" date="2016-10" db="EMBL/GenBank/DDBJ databases">
        <authorList>
            <person name="Varghese N."/>
            <person name="Submissions S."/>
        </authorList>
    </citation>
    <scope>NUCLEOTIDE SEQUENCE [LARGE SCALE GENOMIC DNA]</scope>
    <source>
        <strain evidence="5">DSM 26921</strain>
    </source>
</reference>
<evidence type="ECO:0000256" key="1">
    <source>
        <dbReference type="ARBA" id="ARBA00022729"/>
    </source>
</evidence>
<dbReference type="SMART" id="SM00020">
    <property type="entry name" value="Tryp_SPc"/>
    <property type="match status" value="1"/>
</dbReference>
<evidence type="ECO:0000313" key="5">
    <source>
        <dbReference type="Proteomes" id="UP000199658"/>
    </source>
</evidence>
<gene>
    <name evidence="4" type="ORF">SAMN04488002_1070</name>
</gene>
<dbReference type="InterPro" id="IPR001254">
    <property type="entry name" value="Trypsin_dom"/>
</dbReference>
<keyword evidence="1 2" id="KW-0732">Signal</keyword>
<feature type="domain" description="Peptidase S1" evidence="3">
    <location>
        <begin position="25"/>
        <end position="226"/>
    </location>
</feature>
<dbReference type="PANTHER" id="PTHR15462">
    <property type="entry name" value="SERINE PROTEASE"/>
    <property type="match status" value="1"/>
</dbReference>
<proteinExistence type="predicted"/>
<dbReference type="AlphaFoldDB" id="A0A1I6G8T6"/>
<dbReference type="InterPro" id="IPR018114">
    <property type="entry name" value="TRYPSIN_HIS"/>
</dbReference>
<dbReference type="Gene3D" id="2.40.10.10">
    <property type="entry name" value="Trypsin-like serine proteases"/>
    <property type="match status" value="2"/>
</dbReference>
<dbReference type="InterPro" id="IPR043504">
    <property type="entry name" value="Peptidase_S1_PA_chymotrypsin"/>
</dbReference>
<dbReference type="PROSITE" id="PS50240">
    <property type="entry name" value="TRYPSIN_DOM"/>
    <property type="match status" value="1"/>
</dbReference>
<feature type="signal peptide" evidence="2">
    <location>
        <begin position="1"/>
        <end position="26"/>
    </location>
</feature>
<dbReference type="GO" id="GO:0006508">
    <property type="term" value="P:proteolysis"/>
    <property type="evidence" value="ECO:0007669"/>
    <property type="project" value="InterPro"/>
</dbReference>
<dbReference type="InterPro" id="IPR001314">
    <property type="entry name" value="Peptidase_S1A"/>
</dbReference>
<dbReference type="PROSITE" id="PS00134">
    <property type="entry name" value="TRYPSIN_HIS"/>
    <property type="match status" value="1"/>
</dbReference>
<dbReference type="GO" id="GO:0004252">
    <property type="term" value="F:serine-type endopeptidase activity"/>
    <property type="evidence" value="ECO:0007669"/>
    <property type="project" value="InterPro"/>
</dbReference>
<name>A0A1I6G8T6_9RHOB</name>
<evidence type="ECO:0000313" key="4">
    <source>
        <dbReference type="EMBL" id="SFR38594.1"/>
    </source>
</evidence>
<dbReference type="PANTHER" id="PTHR15462:SF8">
    <property type="entry name" value="SERINE PROTEASE"/>
    <property type="match status" value="1"/>
</dbReference>
<dbReference type="STRING" id="670154.SAMN04488002_1070"/>
<sequence>MGISGRLMRILATLITAVMLATTAQAEGVLTRLTSLDATKAWQGVGRINLGKSGFCTGTLIAPDLVLTAAHCFYDAAGTRTDDAEIEFLAGWQNGRASAYRGAKRSVIHPDYVFKGRNNVDKVSSDLALIQLDQPIKNPSIRPFETAVEVERGQEVQVISYAKHRANAPSIQETCNVLARDPGVYVTSCDVDFGSSGAPIFAIQNGVPVILSVVSAKAEWRSQKVALGVGLDQRLSTLLNEIELNDGVFRREDTGASRVALQMGIQPSGALFIKP</sequence>
<evidence type="ECO:0000256" key="2">
    <source>
        <dbReference type="SAM" id="SignalP"/>
    </source>
</evidence>
<evidence type="ECO:0000259" key="3">
    <source>
        <dbReference type="PROSITE" id="PS50240"/>
    </source>
</evidence>
<accession>A0A1I6G8T6</accession>
<dbReference type="SUPFAM" id="SSF50494">
    <property type="entry name" value="Trypsin-like serine proteases"/>
    <property type="match status" value="1"/>
</dbReference>
<dbReference type="Pfam" id="PF00089">
    <property type="entry name" value="Trypsin"/>
    <property type="match status" value="1"/>
</dbReference>
<dbReference type="InterPro" id="IPR050966">
    <property type="entry name" value="Glutamyl_endopeptidase"/>
</dbReference>
<feature type="chain" id="PRO_5011613326" evidence="2">
    <location>
        <begin position="27"/>
        <end position="275"/>
    </location>
</feature>
<protein>
    <submittedName>
        <fullName evidence="4">V8-like Glu-specific endopeptidase</fullName>
    </submittedName>
</protein>
<keyword evidence="5" id="KW-1185">Reference proteome</keyword>